<dbReference type="RefSeq" id="WP_307392378.1">
    <property type="nucleotide sequence ID" value="NZ_BAAADK010000045.1"/>
</dbReference>
<organism evidence="1 2">
    <name type="scientific">Caldalkalibacillus horti</name>
    <dbReference type="NCBI Taxonomy" id="77523"/>
    <lineage>
        <taxon>Bacteria</taxon>
        <taxon>Bacillati</taxon>
        <taxon>Bacillota</taxon>
        <taxon>Bacilli</taxon>
        <taxon>Bacillales</taxon>
        <taxon>Bacillaceae</taxon>
        <taxon>Caldalkalibacillus</taxon>
    </lineage>
</organism>
<comment type="caution">
    <text evidence="1">The sequence shown here is derived from an EMBL/GenBank/DDBJ whole genome shotgun (WGS) entry which is preliminary data.</text>
</comment>
<gene>
    <name evidence="1" type="ORF">J2S11_001263</name>
</gene>
<proteinExistence type="predicted"/>
<dbReference type="PANTHER" id="PTHR42754:SF1">
    <property type="entry name" value="LIPOPROTEIN"/>
    <property type="match status" value="1"/>
</dbReference>
<evidence type="ECO:0000313" key="2">
    <source>
        <dbReference type="Proteomes" id="UP001235840"/>
    </source>
</evidence>
<reference evidence="1 2" key="1">
    <citation type="submission" date="2023-07" db="EMBL/GenBank/DDBJ databases">
        <title>Genomic Encyclopedia of Type Strains, Phase IV (KMG-IV): sequencing the most valuable type-strain genomes for metagenomic binning, comparative biology and taxonomic classification.</title>
        <authorList>
            <person name="Goeker M."/>
        </authorList>
    </citation>
    <scope>NUCLEOTIDE SEQUENCE [LARGE SCALE GENOMIC DNA]</scope>
    <source>
        <strain evidence="1 2">DSM 12751</strain>
    </source>
</reference>
<dbReference type="SUPFAM" id="SSF69322">
    <property type="entry name" value="Tricorn protease domain 2"/>
    <property type="match status" value="1"/>
</dbReference>
<name>A0ABT9VWL0_9BACI</name>
<evidence type="ECO:0000313" key="1">
    <source>
        <dbReference type="EMBL" id="MDQ0165363.1"/>
    </source>
</evidence>
<dbReference type="EMBL" id="JAUSTY010000004">
    <property type="protein sequence ID" value="MDQ0165363.1"/>
    <property type="molecule type" value="Genomic_DNA"/>
</dbReference>
<evidence type="ECO:0008006" key="3">
    <source>
        <dbReference type="Google" id="ProtNLM"/>
    </source>
</evidence>
<accession>A0ABT9VWL0</accession>
<dbReference type="Proteomes" id="UP001235840">
    <property type="component" value="Unassembled WGS sequence"/>
</dbReference>
<keyword evidence="2" id="KW-1185">Reference proteome</keyword>
<sequence length="453" mass="48261">MKKLSLSVLSFVLIFGVFFTAVGATGLGQHERQMNLSIEDIELENITDLSGQAAEIVTEDIQSEVDANVVSKELDITVTNLIEENLKDIATQSIPPIMQYATTYNFSNRDIGNSVIQSNDGGYVILGETHIYGDTDLLFLKVDSSFNIVWAYAYGTELIEDPADVRQTSDGGYIIGGTRVGGGASDIFLIKTDANGVIEWSNTYGGPADERAYALEIGHDGGYILAGTKMTSSGSTDAYLLKVASNGFIQWNRSFGVNQISMTEEFSGVSPTTDGGYVAVGSKMVQTGFGSFQSHGSVVKVSGNGTPAFTSTLAHAVFLEDVVAAGNGFIATGTIYVQPGGNIYVVRMTNSGGINWTEQFSATIFDTGVAITPAIDGNYVITGFTTPLVGQENLLLMKINNAGNAVWSSIIDFGTSSEIGRSVDITFDGGYIVTGPYRLNNLSDVLLVKFSMD</sequence>
<protein>
    <recommendedName>
        <fullName evidence="3">Bulb-type lectin domain-containing protein</fullName>
    </recommendedName>
</protein>
<dbReference type="PANTHER" id="PTHR42754">
    <property type="entry name" value="ENDOGLUCANASE"/>
    <property type="match status" value="1"/>
</dbReference>